<comment type="caution">
    <text evidence="1">The sequence shown here is derived from an EMBL/GenBank/DDBJ whole genome shotgun (WGS) entry which is preliminary data.</text>
</comment>
<dbReference type="EMBL" id="CM037157">
    <property type="protein sequence ID" value="KAH7848251.1"/>
    <property type="molecule type" value="Genomic_DNA"/>
</dbReference>
<organism evidence="1 2">
    <name type="scientific">Vaccinium darrowii</name>
    <dbReference type="NCBI Taxonomy" id="229202"/>
    <lineage>
        <taxon>Eukaryota</taxon>
        <taxon>Viridiplantae</taxon>
        <taxon>Streptophyta</taxon>
        <taxon>Embryophyta</taxon>
        <taxon>Tracheophyta</taxon>
        <taxon>Spermatophyta</taxon>
        <taxon>Magnoliopsida</taxon>
        <taxon>eudicotyledons</taxon>
        <taxon>Gunneridae</taxon>
        <taxon>Pentapetalae</taxon>
        <taxon>asterids</taxon>
        <taxon>Ericales</taxon>
        <taxon>Ericaceae</taxon>
        <taxon>Vaccinioideae</taxon>
        <taxon>Vaccinieae</taxon>
        <taxon>Vaccinium</taxon>
    </lineage>
</organism>
<reference evidence="1 2" key="1">
    <citation type="journal article" date="2021" name="Hortic Res">
        <title>High-quality reference genome and annotation aids understanding of berry development for evergreen blueberry (Vaccinium darrowii).</title>
        <authorList>
            <person name="Yu J."/>
            <person name="Hulse-Kemp A.M."/>
            <person name="Babiker E."/>
            <person name="Staton M."/>
        </authorList>
    </citation>
    <scope>NUCLEOTIDE SEQUENCE [LARGE SCALE GENOMIC DNA]</scope>
    <source>
        <strain evidence="2">cv. NJ 8807/NJ 8810</strain>
        <tissue evidence="1">Young leaf</tissue>
    </source>
</reference>
<gene>
    <name evidence="1" type="ORF">Vadar_000115</name>
</gene>
<accession>A0ACB7Y4H3</accession>
<proteinExistence type="predicted"/>
<evidence type="ECO:0000313" key="2">
    <source>
        <dbReference type="Proteomes" id="UP000828048"/>
    </source>
</evidence>
<keyword evidence="2" id="KW-1185">Reference proteome</keyword>
<name>A0ACB7Y4H3_9ERIC</name>
<sequence length="437" mass="48494">MVPTQLEPLVHDLKLSSVVPSMPTGGDKIHQLTNTDLAMKLHYIKALYFFDRNSVQGMDISTLKKPLFHSLDHYTAASGRLRRSEDGRPFIKCNDSGLRIVEASCTENTLEEWLKAMKDRYEINDQLFYPHALGPDLGFSPLIYVQFTWFKCGGLSVGLSWAHVLGDAFAASAFINMWGHIMAGQLPPQPLKMPNTGKCQFPPNSNAEKPFSLKRVDPVGDYWLVANSCQMGTLSLHFTAKKLDHIVSKACGLNQIAKHKYFHFLAALVWKSLAKIRGESEPRVVTICNSDPRNQGNEVSRNGQVIGTVEADFEIAKADLLELAKLIAEKTVDERSLIDEWVERENGISDFILYGSNLTFVNLEEVEIYGLQIKGQKPVFANYSAGGIGDEGVVLVVPAPENGRGGDCGDGRVVTAILPKDQSLQLKNELRNDWGVF</sequence>
<evidence type="ECO:0000313" key="1">
    <source>
        <dbReference type="EMBL" id="KAH7848251.1"/>
    </source>
</evidence>
<dbReference type="Proteomes" id="UP000828048">
    <property type="component" value="Chromosome 7"/>
</dbReference>
<protein>
    <submittedName>
        <fullName evidence="1">Uncharacterized protein</fullName>
    </submittedName>
</protein>